<evidence type="ECO:0000313" key="1">
    <source>
        <dbReference type="EMBL" id="SHO53620.1"/>
    </source>
</evidence>
<organism evidence="1 2">
    <name type="scientific">Desulfopila aestuarii DSM 18488</name>
    <dbReference type="NCBI Taxonomy" id="1121416"/>
    <lineage>
        <taxon>Bacteria</taxon>
        <taxon>Pseudomonadati</taxon>
        <taxon>Thermodesulfobacteriota</taxon>
        <taxon>Desulfobulbia</taxon>
        <taxon>Desulfobulbales</taxon>
        <taxon>Desulfocapsaceae</taxon>
        <taxon>Desulfopila</taxon>
    </lineage>
</organism>
<dbReference type="EMBL" id="FRFE01000065">
    <property type="protein sequence ID" value="SHO53620.1"/>
    <property type="molecule type" value="Genomic_DNA"/>
</dbReference>
<dbReference type="Proteomes" id="UP000184603">
    <property type="component" value="Unassembled WGS sequence"/>
</dbReference>
<sequence length="84" mass="9730">MLLHEDVIINGLLFERICDDANCPMLPAYELPLKDRVLWAMALSREEKKRIVDHYYECISKLDSHLNRIGIASDAQILTDYVNP</sequence>
<accession>A0A1M7YLZ1</accession>
<keyword evidence="2" id="KW-1185">Reference proteome</keyword>
<evidence type="ECO:0000313" key="2">
    <source>
        <dbReference type="Proteomes" id="UP000184603"/>
    </source>
</evidence>
<protein>
    <submittedName>
        <fullName evidence="1">Uncharacterized protein</fullName>
    </submittedName>
</protein>
<reference evidence="1 2" key="1">
    <citation type="submission" date="2016-12" db="EMBL/GenBank/DDBJ databases">
        <authorList>
            <person name="Song W.-J."/>
            <person name="Kurnit D.M."/>
        </authorList>
    </citation>
    <scope>NUCLEOTIDE SEQUENCE [LARGE SCALE GENOMIC DNA]</scope>
    <source>
        <strain evidence="1 2">DSM 18488</strain>
    </source>
</reference>
<gene>
    <name evidence="1" type="ORF">SAMN02745220_05230</name>
</gene>
<proteinExistence type="predicted"/>
<dbReference type="AlphaFoldDB" id="A0A1M7YLZ1"/>
<name>A0A1M7YLZ1_9BACT</name>